<comment type="caution">
    <text evidence="1">The sequence shown here is derived from an EMBL/GenBank/DDBJ whole genome shotgun (WGS) entry which is preliminary data.</text>
</comment>
<proteinExistence type="predicted"/>
<organism evidence="1 2">
    <name type="scientific">Fusarium zealandicum</name>
    <dbReference type="NCBI Taxonomy" id="1053134"/>
    <lineage>
        <taxon>Eukaryota</taxon>
        <taxon>Fungi</taxon>
        <taxon>Dikarya</taxon>
        <taxon>Ascomycota</taxon>
        <taxon>Pezizomycotina</taxon>
        <taxon>Sordariomycetes</taxon>
        <taxon>Hypocreomycetidae</taxon>
        <taxon>Hypocreales</taxon>
        <taxon>Nectriaceae</taxon>
        <taxon>Fusarium</taxon>
        <taxon>Fusarium staphyleae species complex</taxon>
    </lineage>
</organism>
<evidence type="ECO:0000313" key="1">
    <source>
        <dbReference type="EMBL" id="KAF4965984.1"/>
    </source>
</evidence>
<evidence type="ECO:0008006" key="3">
    <source>
        <dbReference type="Google" id="ProtNLM"/>
    </source>
</evidence>
<evidence type="ECO:0000313" key="2">
    <source>
        <dbReference type="Proteomes" id="UP000635477"/>
    </source>
</evidence>
<dbReference type="OrthoDB" id="2906425at2759"/>
<gene>
    <name evidence="1" type="ORF">FZEAL_10710</name>
</gene>
<name>A0A8H4TXX3_9HYPO</name>
<sequence>MPLLGPTISELPGPAHEVRPAAQASETLLSYGEQRKKTESINAGRLARALTLTTLWIRTNQYLRRLWKPQVGLLSILGCRIKVTPYVNLAEAHAMQFIAQHTSVPVPKVHCAFIRNGRTCIVMSEVDG</sequence>
<keyword evidence="2" id="KW-1185">Reference proteome</keyword>
<reference evidence="1" key="2">
    <citation type="submission" date="2020-05" db="EMBL/GenBank/DDBJ databases">
        <authorList>
            <person name="Kim H.-S."/>
            <person name="Proctor R.H."/>
            <person name="Brown D.W."/>
        </authorList>
    </citation>
    <scope>NUCLEOTIDE SEQUENCE</scope>
    <source>
        <strain evidence="1">NRRL 22465</strain>
    </source>
</reference>
<dbReference type="AlphaFoldDB" id="A0A8H4TXX3"/>
<dbReference type="Proteomes" id="UP000635477">
    <property type="component" value="Unassembled WGS sequence"/>
</dbReference>
<dbReference type="EMBL" id="JABEYC010001353">
    <property type="protein sequence ID" value="KAF4965984.1"/>
    <property type="molecule type" value="Genomic_DNA"/>
</dbReference>
<protein>
    <recommendedName>
        <fullName evidence="3">Aminoglycoside phosphotransferase domain-containing protein</fullName>
    </recommendedName>
</protein>
<reference evidence="1" key="1">
    <citation type="journal article" date="2020" name="BMC Genomics">
        <title>Correction to: Identification and distribution of gene clusters required for synthesis of sphingolipid metabolism inhibitors in diverse species of the filamentous fungus Fusarium.</title>
        <authorList>
            <person name="Kim H.S."/>
            <person name="Lohmar J.M."/>
            <person name="Busman M."/>
            <person name="Brown D.W."/>
            <person name="Naumann T.A."/>
            <person name="Divon H.H."/>
            <person name="Lysoe E."/>
            <person name="Uhlig S."/>
            <person name="Proctor R.H."/>
        </authorList>
    </citation>
    <scope>NUCLEOTIDE SEQUENCE</scope>
    <source>
        <strain evidence="1">NRRL 22465</strain>
    </source>
</reference>
<accession>A0A8H4TXX3</accession>